<dbReference type="OrthoDB" id="10259639at2759"/>
<feature type="region of interest" description="Disordered" evidence="4">
    <location>
        <begin position="85"/>
        <end position="105"/>
    </location>
</feature>
<dbReference type="STRING" id="1035309.A0A2C5X6H6"/>
<sequence>MDQPQQQNPHEFVLEAISDPDSVREIVKALLHTIFFHRYFPTIEPRTRRCLDLPLPYVVDAELETLIDQRVAKLAHDLELARVGPGGVRTGTPSANSSTTSSPLPLLHGGVSQADQSGNKRGIVKIQFFERRRRTGWIPRADEEVCWESWILKVSLAQPRNENDRAKLRKAMSRTLLNEVINITNFVSLNKGHIPPITSSSNNPFPYQITVNPKEASWSGRLRMY</sequence>
<dbReference type="GO" id="GO:0019901">
    <property type="term" value="F:protein kinase binding"/>
    <property type="evidence" value="ECO:0007669"/>
    <property type="project" value="TreeGrafter"/>
</dbReference>
<protein>
    <recommendedName>
        <fullName evidence="2">Autophagy-related protein 101</fullName>
    </recommendedName>
</protein>
<evidence type="ECO:0000313" key="6">
    <source>
        <dbReference type="Proteomes" id="UP000222788"/>
    </source>
</evidence>
<accession>A0A2C5X6H6</accession>
<dbReference type="InterPro" id="IPR012445">
    <property type="entry name" value="ATG101"/>
</dbReference>
<reference evidence="5 6" key="1">
    <citation type="journal article" date="2013" name="Fungal Biol.">
        <title>Analysis of microsatellite markers in the genome of the plant pathogen Ceratocystis fimbriata.</title>
        <authorList>
            <person name="Simpson M.C."/>
            <person name="Wilken P.M."/>
            <person name="Coetzee M.P."/>
            <person name="Wingfield M.J."/>
            <person name="Wingfield B.D."/>
        </authorList>
    </citation>
    <scope>NUCLEOTIDE SEQUENCE [LARGE SCALE GENOMIC DNA]</scope>
    <source>
        <strain evidence="5 6">CBS 114723</strain>
    </source>
</reference>
<proteinExistence type="inferred from homology"/>
<dbReference type="GO" id="GO:0000045">
    <property type="term" value="P:autophagosome assembly"/>
    <property type="evidence" value="ECO:0007669"/>
    <property type="project" value="TreeGrafter"/>
</dbReference>
<dbReference type="Proteomes" id="UP000222788">
    <property type="component" value="Unassembled WGS sequence"/>
</dbReference>
<gene>
    <name evidence="5" type="ORF">CFIMG_001806RA</name>
</gene>
<evidence type="ECO:0000256" key="3">
    <source>
        <dbReference type="ARBA" id="ARBA00023006"/>
    </source>
</evidence>
<evidence type="ECO:0000256" key="1">
    <source>
        <dbReference type="ARBA" id="ARBA00007130"/>
    </source>
</evidence>
<dbReference type="AlphaFoldDB" id="A0A2C5X6H6"/>
<dbReference type="GO" id="GO:1990316">
    <property type="term" value="C:Atg1/ULK1 kinase complex"/>
    <property type="evidence" value="ECO:0007669"/>
    <property type="project" value="TreeGrafter"/>
</dbReference>
<evidence type="ECO:0000256" key="4">
    <source>
        <dbReference type="SAM" id="MobiDB-lite"/>
    </source>
</evidence>
<dbReference type="GO" id="GO:0000407">
    <property type="term" value="C:phagophore assembly site"/>
    <property type="evidence" value="ECO:0007669"/>
    <property type="project" value="TreeGrafter"/>
</dbReference>
<dbReference type="PANTHER" id="PTHR13292">
    <property type="entry name" value="AUTOPHAGY-RELATED PROTEIN 101"/>
    <property type="match status" value="1"/>
</dbReference>
<dbReference type="PANTHER" id="PTHR13292:SF0">
    <property type="entry name" value="AUTOPHAGY-RELATED PROTEIN 101"/>
    <property type="match status" value="1"/>
</dbReference>
<organism evidence="5 6">
    <name type="scientific">Ceratocystis fimbriata CBS 114723</name>
    <dbReference type="NCBI Taxonomy" id="1035309"/>
    <lineage>
        <taxon>Eukaryota</taxon>
        <taxon>Fungi</taxon>
        <taxon>Dikarya</taxon>
        <taxon>Ascomycota</taxon>
        <taxon>Pezizomycotina</taxon>
        <taxon>Sordariomycetes</taxon>
        <taxon>Hypocreomycetidae</taxon>
        <taxon>Microascales</taxon>
        <taxon>Ceratocystidaceae</taxon>
        <taxon>Ceratocystis</taxon>
    </lineage>
</organism>
<evidence type="ECO:0000256" key="2">
    <source>
        <dbReference type="ARBA" id="ARBA00018874"/>
    </source>
</evidence>
<keyword evidence="3" id="KW-0072">Autophagy</keyword>
<keyword evidence="6" id="KW-1185">Reference proteome</keyword>
<dbReference type="Pfam" id="PF07855">
    <property type="entry name" value="ATG101"/>
    <property type="match status" value="1"/>
</dbReference>
<comment type="caution">
    <text evidence="5">The sequence shown here is derived from an EMBL/GenBank/DDBJ whole genome shotgun (WGS) entry which is preliminary data.</text>
</comment>
<comment type="similarity">
    <text evidence="1">Belongs to the ATG101 family.</text>
</comment>
<evidence type="ECO:0000313" key="5">
    <source>
        <dbReference type="EMBL" id="PHH53513.1"/>
    </source>
</evidence>
<name>A0A2C5X6H6_9PEZI</name>
<feature type="compositionally biased region" description="Low complexity" evidence="4">
    <location>
        <begin position="92"/>
        <end position="105"/>
    </location>
</feature>
<reference evidence="5 6" key="2">
    <citation type="journal article" date="2013" name="IMA Fungus">
        <title>IMA Genome-F 1: Ceratocystis fimbriata: Draft nuclear genome sequence for the plant pathogen, Ceratocystis fimbriata.</title>
        <authorList>
            <person name="Wilken P.M."/>
            <person name="Steenkamp E.T."/>
            <person name="Wingfield M.J."/>
            <person name="de Beer Z.W."/>
            <person name="Wingfield B.D."/>
        </authorList>
    </citation>
    <scope>NUCLEOTIDE SEQUENCE [LARGE SCALE GENOMIC DNA]</scope>
    <source>
        <strain evidence="5 6">CBS 114723</strain>
    </source>
</reference>
<dbReference type="EMBL" id="APWK03000042">
    <property type="protein sequence ID" value="PHH53513.1"/>
    <property type="molecule type" value="Genomic_DNA"/>
</dbReference>